<name>A0AAQ3MX00_VIGMU</name>
<dbReference type="GO" id="GO:0004674">
    <property type="term" value="F:protein serine/threonine kinase activity"/>
    <property type="evidence" value="ECO:0007669"/>
    <property type="project" value="TreeGrafter"/>
</dbReference>
<dbReference type="PROSITE" id="PS50011">
    <property type="entry name" value="PROTEIN_KINASE_DOM"/>
    <property type="match status" value="1"/>
</dbReference>
<keyword evidence="2" id="KW-0067">ATP-binding</keyword>
<evidence type="ECO:0000313" key="4">
    <source>
        <dbReference type="EMBL" id="WVY98434.1"/>
    </source>
</evidence>
<gene>
    <name evidence="4" type="ORF">V8G54_030585</name>
</gene>
<dbReference type="GO" id="GO:0007166">
    <property type="term" value="P:cell surface receptor signaling pathway"/>
    <property type="evidence" value="ECO:0007669"/>
    <property type="project" value="InterPro"/>
</dbReference>
<dbReference type="InterPro" id="IPR000719">
    <property type="entry name" value="Prot_kinase_dom"/>
</dbReference>
<evidence type="ECO:0000256" key="1">
    <source>
        <dbReference type="ARBA" id="ARBA00022741"/>
    </source>
</evidence>
<sequence length="108" mass="12557">YLDPEYFQTSQITEKSDVYSFGVVLAELLTSKKAFSFFRPQSHRNLSMYFVSAMNEGRLDQILDKEIVSDVEYVIEVANLAKRCLRVAWRRKTKHERSCYGVGGNKDH</sequence>
<keyword evidence="5" id="KW-1185">Reference proteome</keyword>
<evidence type="ECO:0000259" key="3">
    <source>
        <dbReference type="PROSITE" id="PS50011"/>
    </source>
</evidence>
<dbReference type="InterPro" id="IPR045274">
    <property type="entry name" value="WAK-like"/>
</dbReference>
<dbReference type="EMBL" id="CP144692">
    <property type="protein sequence ID" value="WVY98434.1"/>
    <property type="molecule type" value="Genomic_DNA"/>
</dbReference>
<evidence type="ECO:0000256" key="2">
    <source>
        <dbReference type="ARBA" id="ARBA00022840"/>
    </source>
</evidence>
<organism evidence="4 5">
    <name type="scientific">Vigna mungo</name>
    <name type="common">Black gram</name>
    <name type="synonym">Phaseolus mungo</name>
    <dbReference type="NCBI Taxonomy" id="3915"/>
    <lineage>
        <taxon>Eukaryota</taxon>
        <taxon>Viridiplantae</taxon>
        <taxon>Streptophyta</taxon>
        <taxon>Embryophyta</taxon>
        <taxon>Tracheophyta</taxon>
        <taxon>Spermatophyta</taxon>
        <taxon>Magnoliopsida</taxon>
        <taxon>eudicotyledons</taxon>
        <taxon>Gunneridae</taxon>
        <taxon>Pentapetalae</taxon>
        <taxon>rosids</taxon>
        <taxon>fabids</taxon>
        <taxon>Fabales</taxon>
        <taxon>Fabaceae</taxon>
        <taxon>Papilionoideae</taxon>
        <taxon>50 kb inversion clade</taxon>
        <taxon>NPAAA clade</taxon>
        <taxon>indigoferoid/millettioid clade</taxon>
        <taxon>Phaseoleae</taxon>
        <taxon>Vigna</taxon>
    </lineage>
</organism>
<feature type="domain" description="Protein kinase" evidence="3">
    <location>
        <begin position="1"/>
        <end position="108"/>
    </location>
</feature>
<dbReference type="Pfam" id="PF07714">
    <property type="entry name" value="PK_Tyr_Ser-Thr"/>
    <property type="match status" value="1"/>
</dbReference>
<dbReference type="InterPro" id="IPR011009">
    <property type="entry name" value="Kinase-like_dom_sf"/>
</dbReference>
<dbReference type="PANTHER" id="PTHR27005:SF283">
    <property type="entry name" value="OS02G0633066 PROTEIN"/>
    <property type="match status" value="1"/>
</dbReference>
<dbReference type="SUPFAM" id="SSF56112">
    <property type="entry name" value="Protein kinase-like (PK-like)"/>
    <property type="match status" value="1"/>
</dbReference>
<dbReference type="InterPro" id="IPR001245">
    <property type="entry name" value="Ser-Thr/Tyr_kinase_cat_dom"/>
</dbReference>
<reference evidence="4 5" key="1">
    <citation type="journal article" date="2023" name="Life. Sci Alliance">
        <title>Evolutionary insights into 3D genome organization and epigenetic landscape of Vigna mungo.</title>
        <authorList>
            <person name="Junaid A."/>
            <person name="Singh B."/>
            <person name="Bhatia S."/>
        </authorList>
    </citation>
    <scope>NUCLEOTIDE SEQUENCE [LARGE SCALE GENOMIC DNA]</scope>
    <source>
        <strain evidence="4">Urdbean</strain>
    </source>
</reference>
<dbReference type="Gene3D" id="1.10.510.10">
    <property type="entry name" value="Transferase(Phosphotransferase) domain 1"/>
    <property type="match status" value="1"/>
</dbReference>
<dbReference type="PANTHER" id="PTHR27005">
    <property type="entry name" value="WALL-ASSOCIATED RECEPTOR KINASE-LIKE 21"/>
    <property type="match status" value="1"/>
</dbReference>
<dbReference type="AlphaFoldDB" id="A0AAQ3MX00"/>
<keyword evidence="1" id="KW-0547">Nucleotide-binding</keyword>
<dbReference type="GO" id="GO:0005524">
    <property type="term" value="F:ATP binding"/>
    <property type="evidence" value="ECO:0007669"/>
    <property type="project" value="UniProtKB-KW"/>
</dbReference>
<accession>A0AAQ3MX00</accession>
<dbReference type="Proteomes" id="UP001374535">
    <property type="component" value="Chromosome 9"/>
</dbReference>
<protein>
    <recommendedName>
        <fullName evidence="3">Protein kinase domain-containing protein</fullName>
    </recommendedName>
</protein>
<dbReference type="GO" id="GO:0005886">
    <property type="term" value="C:plasma membrane"/>
    <property type="evidence" value="ECO:0007669"/>
    <property type="project" value="TreeGrafter"/>
</dbReference>
<evidence type="ECO:0000313" key="5">
    <source>
        <dbReference type="Proteomes" id="UP001374535"/>
    </source>
</evidence>
<proteinExistence type="predicted"/>
<feature type="non-terminal residue" evidence="4">
    <location>
        <position position="1"/>
    </location>
</feature>